<evidence type="ECO:0000313" key="3">
    <source>
        <dbReference type="Proteomes" id="UP001597469"/>
    </source>
</evidence>
<organism evidence="2 3">
    <name type="scientific">Spirosoma soli</name>
    <dbReference type="NCBI Taxonomy" id="1770529"/>
    <lineage>
        <taxon>Bacteria</taxon>
        <taxon>Pseudomonadati</taxon>
        <taxon>Bacteroidota</taxon>
        <taxon>Cytophagia</taxon>
        <taxon>Cytophagales</taxon>
        <taxon>Cytophagaceae</taxon>
        <taxon>Spirosoma</taxon>
    </lineage>
</organism>
<keyword evidence="3" id="KW-1185">Reference proteome</keyword>
<evidence type="ECO:0000313" key="2">
    <source>
        <dbReference type="EMBL" id="MFD2572442.1"/>
    </source>
</evidence>
<keyword evidence="1" id="KW-0732">Signal</keyword>
<feature type="chain" id="PRO_5045458706" description="PorV/PorQ family protein" evidence="1">
    <location>
        <begin position="24"/>
        <end position="432"/>
    </location>
</feature>
<feature type="signal peptide" evidence="1">
    <location>
        <begin position="1"/>
        <end position="23"/>
    </location>
</feature>
<protein>
    <recommendedName>
        <fullName evidence="4">PorV/PorQ family protein</fullName>
    </recommendedName>
</protein>
<sequence length="432" mass="47534">MKNLSKSNLLACCILIMASYAQAQEWSFGPKAYLGLSARRGLAETSIGAVNVFSSVMGDVSGGGIGAFARYDRPRWYGQIEVAQGKYNLGGASVSTTGQASSLFINRRRYDLRLIGGYKPLPWLRLHGGLVGVANTSLPVSGYESTIAFLKERVANETNPDFLNRYQQDLAFNQVSQAVTQAYEKYNLEGQLGLGVDIGGLTVDLVFSQSLTPNVNGIQLDGITYPFRQSYSYTALNLGYKLFPLKSYLLALGKNNRAYQRIKQDIPFYRNEVQVAAGLLTEDIGSASVYENRYTRYVSRRVGLTASVGLMRSFQGPGRYLPEATNIIMASASFRLLALYSRRHTIGLSPGLNFMSYQGFRTNSGRVDGQNVTSVSINPQNYRNENGVGWQVTGDYTFALTDRIPIGVWLRIADNSAHGSFGQAGLQLGYRF</sequence>
<dbReference type="EMBL" id="JBHULN010000010">
    <property type="protein sequence ID" value="MFD2572442.1"/>
    <property type="molecule type" value="Genomic_DNA"/>
</dbReference>
<proteinExistence type="predicted"/>
<reference evidence="3" key="1">
    <citation type="journal article" date="2019" name="Int. J. Syst. Evol. Microbiol.">
        <title>The Global Catalogue of Microorganisms (GCM) 10K type strain sequencing project: providing services to taxonomists for standard genome sequencing and annotation.</title>
        <authorList>
            <consortium name="The Broad Institute Genomics Platform"/>
            <consortium name="The Broad Institute Genome Sequencing Center for Infectious Disease"/>
            <person name="Wu L."/>
            <person name="Ma J."/>
        </authorList>
    </citation>
    <scope>NUCLEOTIDE SEQUENCE [LARGE SCALE GENOMIC DNA]</scope>
    <source>
        <strain evidence="3">KCTC 42805</strain>
    </source>
</reference>
<accession>A0ABW5M614</accession>
<gene>
    <name evidence="2" type="ORF">ACFSUS_17515</name>
</gene>
<dbReference type="RefSeq" id="WP_381524846.1">
    <property type="nucleotide sequence ID" value="NZ_JBHULN010000010.1"/>
</dbReference>
<name>A0ABW5M614_9BACT</name>
<evidence type="ECO:0008006" key="4">
    <source>
        <dbReference type="Google" id="ProtNLM"/>
    </source>
</evidence>
<comment type="caution">
    <text evidence="2">The sequence shown here is derived from an EMBL/GenBank/DDBJ whole genome shotgun (WGS) entry which is preliminary data.</text>
</comment>
<evidence type="ECO:0000256" key="1">
    <source>
        <dbReference type="SAM" id="SignalP"/>
    </source>
</evidence>
<dbReference type="Proteomes" id="UP001597469">
    <property type="component" value="Unassembled WGS sequence"/>
</dbReference>